<protein>
    <submittedName>
        <fullName evidence="1">DUF2187 domain-containing protein</fullName>
    </submittedName>
</protein>
<evidence type="ECO:0000313" key="2">
    <source>
        <dbReference type="Proteomes" id="UP000273326"/>
    </source>
</evidence>
<keyword evidence="2" id="KW-1185">Reference proteome</keyword>
<gene>
    <name evidence="1" type="ORF">EJN90_12970</name>
</gene>
<evidence type="ECO:0000313" key="1">
    <source>
        <dbReference type="EMBL" id="AZP05488.1"/>
    </source>
</evidence>
<reference evidence="2" key="1">
    <citation type="submission" date="2018-12" db="EMBL/GenBank/DDBJ databases">
        <title>Complete genome sequencing of Jeotgalibaca sp. H21T32.</title>
        <authorList>
            <person name="Bae J.-W."/>
            <person name="Lee S.-Y."/>
        </authorList>
    </citation>
    <scope>NUCLEOTIDE SEQUENCE [LARGE SCALE GENOMIC DNA]</scope>
    <source>
        <strain evidence="2">H21T32</strain>
    </source>
</reference>
<accession>A0A3Q9BM76</accession>
<dbReference type="RefSeq" id="WP_126111939.1">
    <property type="nucleotide sequence ID" value="NZ_CP034465.1"/>
</dbReference>
<dbReference type="OrthoDB" id="2157040at2"/>
<name>A0A3Q9BM76_9LACT</name>
<dbReference type="KEGG" id="jeh:EJN90_12970"/>
<dbReference type="EMBL" id="CP034465">
    <property type="protein sequence ID" value="AZP05488.1"/>
    <property type="molecule type" value="Genomic_DNA"/>
</dbReference>
<dbReference type="AlphaFoldDB" id="A0A3Q9BM76"/>
<organism evidence="1 2">
    <name type="scientific">Jeotgalibaca ciconiae</name>
    <dbReference type="NCBI Taxonomy" id="2496265"/>
    <lineage>
        <taxon>Bacteria</taxon>
        <taxon>Bacillati</taxon>
        <taxon>Bacillota</taxon>
        <taxon>Bacilli</taxon>
        <taxon>Lactobacillales</taxon>
        <taxon>Carnobacteriaceae</taxon>
        <taxon>Jeotgalibaca</taxon>
    </lineage>
</organism>
<proteinExistence type="predicted"/>
<sequence length="113" mass="12804">MAKKISEETKTMIEAQLRKGTSNSRIASLLGVSYEDALKVVDTIKESIRPDVGDEIRFTFRDHKMVGTIQKLLTNSAVVEINWNQSSHIMKDICEDKTIVNFKDIDEFVNVGE</sequence>
<dbReference type="Proteomes" id="UP000273326">
    <property type="component" value="Chromosome"/>
</dbReference>